<gene>
    <name evidence="5" type="primary">recX</name>
    <name evidence="9" type="ORF">DFR59_1233</name>
</gene>
<dbReference type="Pfam" id="PF21981">
    <property type="entry name" value="RecX_HTH3"/>
    <property type="match status" value="2"/>
</dbReference>
<evidence type="ECO:0000256" key="3">
    <source>
        <dbReference type="ARBA" id="ARBA00018111"/>
    </source>
</evidence>
<dbReference type="Pfam" id="PF02631">
    <property type="entry name" value="RecX_HTH2"/>
    <property type="match status" value="1"/>
</dbReference>
<evidence type="ECO:0000256" key="5">
    <source>
        <dbReference type="HAMAP-Rule" id="MF_01114"/>
    </source>
</evidence>
<protein>
    <recommendedName>
        <fullName evidence="3 5">Regulatory protein RecX</fullName>
    </recommendedName>
</protein>
<keyword evidence="10" id="KW-1185">Reference proteome</keyword>
<dbReference type="InterPro" id="IPR053924">
    <property type="entry name" value="RecX_HTH_2nd"/>
</dbReference>
<dbReference type="Pfam" id="PF21982">
    <property type="entry name" value="RecX_HTH1"/>
    <property type="match status" value="1"/>
</dbReference>
<dbReference type="Proteomes" id="UP000255326">
    <property type="component" value="Unassembled WGS sequence"/>
</dbReference>
<feature type="domain" description="RecX third three-helical" evidence="7">
    <location>
        <begin position="212"/>
        <end position="259"/>
    </location>
</feature>
<feature type="domain" description="RecX second three-helical" evidence="6">
    <location>
        <begin position="108"/>
        <end position="149"/>
    </location>
</feature>
<comment type="subcellular location">
    <subcellularLocation>
        <location evidence="1 5">Cytoplasm</location>
    </subcellularLocation>
</comment>
<dbReference type="InterPro" id="IPR053926">
    <property type="entry name" value="RecX_HTH_1st"/>
</dbReference>
<dbReference type="PANTHER" id="PTHR33602">
    <property type="entry name" value="REGULATORY PROTEIN RECX FAMILY PROTEIN"/>
    <property type="match status" value="1"/>
</dbReference>
<sequence>MAIITKISKQVKNDERYNIFLDGKYAFSVDEDVLAKQRLQKGQELSDLDISEIQFHDDIRKGYNMALNYLTARMRTEKEIRTYLKDKEIEESIIPEIIFKLNQYKFINDEEFAIAFVRTQAATTNKGPVTIKRELAEKGVHQNFIERALEEFPFDQQLENAMKLAEKVVRQNQNLSQSNVKQKIQQTLMRKGYSSSVIQEALNEVEFEKDTDEEWDAILYQGEKAYRRYSKFEGFEYKQKMKQALYRKGFKMELIDRFLEHKEEEEG</sequence>
<dbReference type="RefSeq" id="WP_114747209.1">
    <property type="nucleotide sequence ID" value="NZ_QQAY01000023.1"/>
</dbReference>
<feature type="domain" description="RecX first three-helical" evidence="8">
    <location>
        <begin position="63"/>
        <end position="101"/>
    </location>
</feature>
<dbReference type="InterPro" id="IPR053925">
    <property type="entry name" value="RecX_HTH_3rd"/>
</dbReference>
<evidence type="ECO:0000313" key="9">
    <source>
        <dbReference type="EMBL" id="RDI37160.1"/>
    </source>
</evidence>
<comment type="caution">
    <text evidence="9">The sequence shown here is derived from an EMBL/GenBank/DDBJ whole genome shotgun (WGS) entry which is preliminary data.</text>
</comment>
<dbReference type="GO" id="GO:0005737">
    <property type="term" value="C:cytoplasm"/>
    <property type="evidence" value="ECO:0007669"/>
    <property type="project" value="UniProtKB-SubCell"/>
</dbReference>
<feature type="domain" description="RecX third three-helical" evidence="7">
    <location>
        <begin position="155"/>
        <end position="202"/>
    </location>
</feature>
<evidence type="ECO:0000259" key="7">
    <source>
        <dbReference type="Pfam" id="PF21981"/>
    </source>
</evidence>
<dbReference type="HAMAP" id="MF_01114">
    <property type="entry name" value="RecX"/>
    <property type="match status" value="1"/>
</dbReference>
<dbReference type="PANTHER" id="PTHR33602:SF1">
    <property type="entry name" value="REGULATORY PROTEIN RECX FAMILY PROTEIN"/>
    <property type="match status" value="1"/>
</dbReference>
<dbReference type="GO" id="GO:0006282">
    <property type="term" value="P:regulation of DNA repair"/>
    <property type="evidence" value="ECO:0007669"/>
    <property type="project" value="UniProtKB-UniRule"/>
</dbReference>
<dbReference type="NCBIfam" id="NF010733">
    <property type="entry name" value="PRK14135.1"/>
    <property type="match status" value="1"/>
</dbReference>
<dbReference type="OrthoDB" id="5421057at2"/>
<name>A0A370G1Q4_9BACI</name>
<dbReference type="EMBL" id="QQAY01000023">
    <property type="protein sequence ID" value="RDI37160.1"/>
    <property type="molecule type" value="Genomic_DNA"/>
</dbReference>
<comment type="function">
    <text evidence="5">Modulates RecA activity.</text>
</comment>
<evidence type="ECO:0000259" key="6">
    <source>
        <dbReference type="Pfam" id="PF02631"/>
    </source>
</evidence>
<evidence type="ECO:0000259" key="8">
    <source>
        <dbReference type="Pfam" id="PF21982"/>
    </source>
</evidence>
<keyword evidence="4 5" id="KW-0963">Cytoplasm</keyword>
<evidence type="ECO:0000256" key="4">
    <source>
        <dbReference type="ARBA" id="ARBA00022490"/>
    </source>
</evidence>
<dbReference type="Gene3D" id="1.10.10.10">
    <property type="entry name" value="Winged helix-like DNA-binding domain superfamily/Winged helix DNA-binding domain"/>
    <property type="match status" value="4"/>
</dbReference>
<evidence type="ECO:0000313" key="10">
    <source>
        <dbReference type="Proteomes" id="UP000255326"/>
    </source>
</evidence>
<dbReference type="AlphaFoldDB" id="A0A370G1Q4"/>
<dbReference type="InterPro" id="IPR036388">
    <property type="entry name" value="WH-like_DNA-bd_sf"/>
</dbReference>
<proteinExistence type="inferred from homology"/>
<organism evidence="9 10">
    <name type="scientific">Falsibacillus pallidus</name>
    <dbReference type="NCBI Taxonomy" id="493781"/>
    <lineage>
        <taxon>Bacteria</taxon>
        <taxon>Bacillati</taxon>
        <taxon>Bacillota</taxon>
        <taxon>Bacilli</taxon>
        <taxon>Bacillales</taxon>
        <taxon>Bacillaceae</taxon>
        <taxon>Falsibacillus</taxon>
    </lineage>
</organism>
<evidence type="ECO:0000256" key="2">
    <source>
        <dbReference type="ARBA" id="ARBA00009695"/>
    </source>
</evidence>
<accession>A0A370G1Q4</accession>
<dbReference type="InterPro" id="IPR003783">
    <property type="entry name" value="Regulatory_RecX"/>
</dbReference>
<reference evidence="9 10" key="1">
    <citation type="submission" date="2018-07" db="EMBL/GenBank/DDBJ databases">
        <title>Genomic Encyclopedia of Type Strains, Phase IV (KMG-IV): sequencing the most valuable type-strain genomes for metagenomic binning, comparative biology and taxonomic classification.</title>
        <authorList>
            <person name="Goeker M."/>
        </authorList>
    </citation>
    <scope>NUCLEOTIDE SEQUENCE [LARGE SCALE GENOMIC DNA]</scope>
    <source>
        <strain evidence="9 10">DSM 25281</strain>
    </source>
</reference>
<comment type="similarity">
    <text evidence="2 5">Belongs to the RecX family.</text>
</comment>
<evidence type="ECO:0000256" key="1">
    <source>
        <dbReference type="ARBA" id="ARBA00004496"/>
    </source>
</evidence>